<organism evidence="7">
    <name type="scientific">Cyprideis torosa</name>
    <dbReference type="NCBI Taxonomy" id="163714"/>
    <lineage>
        <taxon>Eukaryota</taxon>
        <taxon>Metazoa</taxon>
        <taxon>Ecdysozoa</taxon>
        <taxon>Arthropoda</taxon>
        <taxon>Crustacea</taxon>
        <taxon>Oligostraca</taxon>
        <taxon>Ostracoda</taxon>
        <taxon>Podocopa</taxon>
        <taxon>Podocopida</taxon>
        <taxon>Cytherocopina</taxon>
        <taxon>Cytheroidea</taxon>
        <taxon>Cytherideidae</taxon>
        <taxon>Cyprideis</taxon>
    </lineage>
</organism>
<keyword evidence="4" id="KW-0804">Transcription</keyword>
<keyword evidence="5" id="KW-0539">Nucleus</keyword>
<dbReference type="AlphaFoldDB" id="A0A7R8W3Y0"/>
<dbReference type="InterPro" id="IPR016197">
    <property type="entry name" value="Chromo-like_dom_sf"/>
</dbReference>
<feature type="compositionally biased region" description="Low complexity" evidence="6">
    <location>
        <begin position="173"/>
        <end position="182"/>
    </location>
</feature>
<dbReference type="OrthoDB" id="124855at2759"/>
<dbReference type="InterPro" id="IPR026541">
    <property type="entry name" value="MRG_dom"/>
</dbReference>
<dbReference type="PANTHER" id="PTHR10880:SF15">
    <property type="entry name" value="MSL COMPLEX SUBUNIT 3"/>
    <property type="match status" value="1"/>
</dbReference>
<accession>A0A7R8W3Y0</accession>
<keyword evidence="3" id="KW-0805">Transcription regulation</keyword>
<evidence type="ECO:0000256" key="1">
    <source>
        <dbReference type="ARBA" id="ARBA00004123"/>
    </source>
</evidence>
<feature type="compositionally biased region" description="Basic and acidic residues" evidence="6">
    <location>
        <begin position="183"/>
        <end position="193"/>
    </location>
</feature>
<dbReference type="InterPro" id="IPR053820">
    <property type="entry name" value="MSL3_chromo-like"/>
</dbReference>
<dbReference type="GO" id="GO:0000123">
    <property type="term" value="C:histone acetyltransferase complex"/>
    <property type="evidence" value="ECO:0007669"/>
    <property type="project" value="TreeGrafter"/>
</dbReference>
<gene>
    <name evidence="7" type="ORF">CTOB1V02_LOCUS1280</name>
</gene>
<dbReference type="CDD" id="cd18983">
    <property type="entry name" value="CBD_MSL3_like"/>
    <property type="match status" value="1"/>
</dbReference>
<dbReference type="PIRSF" id="PIRSF038133">
    <property type="entry name" value="HAT_Nua4_EAF3/MRG15"/>
    <property type="match status" value="1"/>
</dbReference>
<dbReference type="GO" id="GO:0005634">
    <property type="term" value="C:nucleus"/>
    <property type="evidence" value="ECO:0007669"/>
    <property type="project" value="UniProtKB-SubCell"/>
</dbReference>
<evidence type="ECO:0000256" key="6">
    <source>
        <dbReference type="SAM" id="MobiDB-lite"/>
    </source>
</evidence>
<feature type="compositionally biased region" description="Polar residues" evidence="6">
    <location>
        <begin position="145"/>
        <end position="154"/>
    </location>
</feature>
<protein>
    <submittedName>
        <fullName evidence="7">Uncharacterized protein</fullName>
    </submittedName>
</protein>
<evidence type="ECO:0000256" key="5">
    <source>
        <dbReference type="ARBA" id="ARBA00023242"/>
    </source>
</evidence>
<dbReference type="Gene3D" id="2.30.30.140">
    <property type="match status" value="1"/>
</dbReference>
<dbReference type="SMART" id="SM00298">
    <property type="entry name" value="CHROMO"/>
    <property type="match status" value="1"/>
</dbReference>
<dbReference type="PANTHER" id="PTHR10880">
    <property type="entry name" value="MORTALITY FACTOR 4-LIKE PROTEIN"/>
    <property type="match status" value="1"/>
</dbReference>
<dbReference type="SUPFAM" id="SSF54160">
    <property type="entry name" value="Chromo domain-like"/>
    <property type="match status" value="1"/>
</dbReference>
<dbReference type="GO" id="GO:0006325">
    <property type="term" value="P:chromatin organization"/>
    <property type="evidence" value="ECO:0007669"/>
    <property type="project" value="UniProtKB-KW"/>
</dbReference>
<dbReference type="GO" id="GO:0006355">
    <property type="term" value="P:regulation of DNA-templated transcription"/>
    <property type="evidence" value="ECO:0007669"/>
    <property type="project" value="InterPro"/>
</dbReference>
<feature type="region of interest" description="Disordered" evidence="6">
    <location>
        <begin position="75"/>
        <end position="203"/>
    </location>
</feature>
<evidence type="ECO:0000256" key="4">
    <source>
        <dbReference type="ARBA" id="ARBA00023163"/>
    </source>
</evidence>
<evidence type="ECO:0000313" key="7">
    <source>
        <dbReference type="EMBL" id="CAD7223290.1"/>
    </source>
</evidence>
<evidence type="ECO:0000256" key="3">
    <source>
        <dbReference type="ARBA" id="ARBA00023015"/>
    </source>
</evidence>
<dbReference type="Gene3D" id="1.10.274.30">
    <property type="entry name" value="MRG domain"/>
    <property type="match status" value="1"/>
</dbReference>
<dbReference type="Pfam" id="PF22732">
    <property type="entry name" value="MSL3_chromo-like"/>
    <property type="match status" value="1"/>
</dbReference>
<dbReference type="InterPro" id="IPR038217">
    <property type="entry name" value="MRG_C_sf"/>
</dbReference>
<sequence>MAPPAALYDLNSKVLCYHGPLIYEAKVLRREFQTTDNIWEYFVHYSGWKSKWDEWVPEDRVLKYNDENLVKKKEVAEAQKKKSFSKKSKKPRSESAASPSPYRGPGKEPDSAATSRSASPTPSTSSSVTTASGGAPPQTMRKIASTKTLSTPGTVNKPPPLSQSKTKRTPKVSTSEAASAEESSTKKEKERIQQETTEQTADRELKVSLPLPLKEALVDDWDYINRHDKLVTLPTSPSVSDILDLYVEHERNRGRRNEYELHGIEEIATGLKEYFDLMLGSQLLYKFERVQYMDFKNSEDKKAPQDRLVPSKVYGFAHLARLFTRMGSLSLTEGSAEALEKHFQEIVLWLAEEHKKFFQPSKYEYAPPEYHRHYNS</sequence>
<feature type="compositionally biased region" description="Low complexity" evidence="6">
    <location>
        <begin position="111"/>
        <end position="136"/>
    </location>
</feature>
<dbReference type="EMBL" id="OB660179">
    <property type="protein sequence ID" value="CAD7223290.1"/>
    <property type="molecule type" value="Genomic_DNA"/>
</dbReference>
<evidence type="ECO:0000256" key="2">
    <source>
        <dbReference type="ARBA" id="ARBA00022853"/>
    </source>
</evidence>
<name>A0A7R8W3Y0_9CRUS</name>
<proteinExistence type="predicted"/>
<dbReference type="PROSITE" id="PS51640">
    <property type="entry name" value="MRG"/>
    <property type="match status" value="1"/>
</dbReference>
<dbReference type="InterPro" id="IPR008676">
    <property type="entry name" value="MRG"/>
</dbReference>
<feature type="compositionally biased region" description="Basic residues" evidence="6">
    <location>
        <begin position="81"/>
        <end position="90"/>
    </location>
</feature>
<dbReference type="Pfam" id="PF05712">
    <property type="entry name" value="MRG"/>
    <property type="match status" value="1"/>
</dbReference>
<reference evidence="7" key="1">
    <citation type="submission" date="2020-11" db="EMBL/GenBank/DDBJ databases">
        <authorList>
            <person name="Tran Van P."/>
        </authorList>
    </citation>
    <scope>NUCLEOTIDE SEQUENCE</scope>
</reference>
<comment type="subcellular location">
    <subcellularLocation>
        <location evidence="1">Nucleus</location>
    </subcellularLocation>
</comment>
<keyword evidence="2" id="KW-0156">Chromatin regulator</keyword>
<dbReference type="InterPro" id="IPR000953">
    <property type="entry name" value="Chromo/chromo_shadow_dom"/>
</dbReference>